<dbReference type="AlphaFoldDB" id="A0A9N8ZRP0"/>
<dbReference type="Proteomes" id="UP000789572">
    <property type="component" value="Unassembled WGS sequence"/>
</dbReference>
<comment type="caution">
    <text evidence="1">The sequence shown here is derived from an EMBL/GenBank/DDBJ whole genome shotgun (WGS) entry which is preliminary data.</text>
</comment>
<evidence type="ECO:0000313" key="1">
    <source>
        <dbReference type="EMBL" id="CAG8504424.1"/>
    </source>
</evidence>
<sequence>MSEDNEGVTFGIYWTVGIGYGEQGPSSSYINETITGNHHVRVRVVMDDKEQKRQMSEEHRHFGIVELVPKPVLRELVHPAALT</sequence>
<proteinExistence type="predicted"/>
<organism evidence="1 2">
    <name type="scientific">Paraglomus occultum</name>
    <dbReference type="NCBI Taxonomy" id="144539"/>
    <lineage>
        <taxon>Eukaryota</taxon>
        <taxon>Fungi</taxon>
        <taxon>Fungi incertae sedis</taxon>
        <taxon>Mucoromycota</taxon>
        <taxon>Glomeromycotina</taxon>
        <taxon>Glomeromycetes</taxon>
        <taxon>Paraglomerales</taxon>
        <taxon>Paraglomeraceae</taxon>
        <taxon>Paraglomus</taxon>
    </lineage>
</organism>
<accession>A0A9N8ZRP0</accession>
<keyword evidence="2" id="KW-1185">Reference proteome</keyword>
<name>A0A9N8ZRP0_9GLOM</name>
<evidence type="ECO:0000313" key="2">
    <source>
        <dbReference type="Proteomes" id="UP000789572"/>
    </source>
</evidence>
<protein>
    <submittedName>
        <fullName evidence="1">343_t:CDS:1</fullName>
    </submittedName>
</protein>
<reference evidence="1" key="1">
    <citation type="submission" date="2021-06" db="EMBL/GenBank/DDBJ databases">
        <authorList>
            <person name="Kallberg Y."/>
            <person name="Tangrot J."/>
            <person name="Rosling A."/>
        </authorList>
    </citation>
    <scope>NUCLEOTIDE SEQUENCE</scope>
    <source>
        <strain evidence="1">IA702</strain>
    </source>
</reference>
<gene>
    <name evidence="1" type="ORF">POCULU_LOCUS2743</name>
</gene>
<dbReference type="EMBL" id="CAJVPJ010000270">
    <property type="protein sequence ID" value="CAG8504424.1"/>
    <property type="molecule type" value="Genomic_DNA"/>
</dbReference>